<dbReference type="Gene3D" id="3.30.200.20">
    <property type="entry name" value="Phosphorylase Kinase, domain 1"/>
    <property type="match status" value="2"/>
</dbReference>
<dbReference type="PROSITE" id="PS50011">
    <property type="entry name" value="PROTEIN_KINASE_DOM"/>
    <property type="match status" value="2"/>
</dbReference>
<organism evidence="14 15">
    <name type="scientific">Monodon monoceros</name>
    <name type="common">Narwhal</name>
    <name type="synonym">Ceratodon monodon</name>
    <dbReference type="NCBI Taxonomy" id="40151"/>
    <lineage>
        <taxon>Eukaryota</taxon>
        <taxon>Metazoa</taxon>
        <taxon>Chordata</taxon>
        <taxon>Craniata</taxon>
        <taxon>Vertebrata</taxon>
        <taxon>Euteleostomi</taxon>
        <taxon>Mammalia</taxon>
        <taxon>Eutheria</taxon>
        <taxon>Laurasiatheria</taxon>
        <taxon>Artiodactyla</taxon>
        <taxon>Whippomorpha</taxon>
        <taxon>Cetacea</taxon>
        <taxon>Odontoceti</taxon>
        <taxon>Monodontidae</taxon>
        <taxon>Monodon</taxon>
    </lineage>
</organism>
<keyword evidence="5" id="KW-0597">Phosphoprotein</keyword>
<feature type="non-terminal residue" evidence="14">
    <location>
        <position position="1"/>
    </location>
</feature>
<evidence type="ECO:0000256" key="4">
    <source>
        <dbReference type="ARBA" id="ARBA00022527"/>
    </source>
</evidence>
<dbReference type="SMART" id="SM00220">
    <property type="entry name" value="S_TKc"/>
    <property type="match status" value="2"/>
</dbReference>
<evidence type="ECO:0000256" key="3">
    <source>
        <dbReference type="ARBA" id="ARBA00012411"/>
    </source>
</evidence>
<gene>
    <name evidence="14" type="ORF">EI555_006045</name>
</gene>
<evidence type="ECO:0000256" key="10">
    <source>
        <dbReference type="ARBA" id="ARBA00023016"/>
    </source>
</evidence>
<comment type="cofactor">
    <cofactor evidence="1">
        <name>Mg(2+)</name>
        <dbReference type="ChEBI" id="CHEBI:18420"/>
    </cofactor>
</comment>
<evidence type="ECO:0000256" key="8">
    <source>
        <dbReference type="ARBA" id="ARBA00022777"/>
    </source>
</evidence>
<feature type="non-terminal residue" evidence="14">
    <location>
        <position position="845"/>
    </location>
</feature>
<dbReference type="FunFam" id="1.10.510.10:FF:000063">
    <property type="entry name" value="Mitogen-activated protein kinase 14"/>
    <property type="match status" value="1"/>
</dbReference>
<dbReference type="Gene3D" id="1.10.510.10">
    <property type="entry name" value="Transferase(Phosphotransferase) domain 1"/>
    <property type="match status" value="2"/>
</dbReference>
<dbReference type="PROSITE" id="PS01351">
    <property type="entry name" value="MAPK"/>
    <property type="match status" value="2"/>
</dbReference>
<dbReference type="InterPro" id="IPR017441">
    <property type="entry name" value="Protein_kinase_ATP_BS"/>
</dbReference>
<keyword evidence="7 11" id="KW-0547">Nucleotide-binding</keyword>
<feature type="binding site" evidence="11">
    <location>
        <position position="479"/>
    </location>
    <ligand>
        <name>ATP</name>
        <dbReference type="ChEBI" id="CHEBI:30616"/>
    </ligand>
</feature>
<evidence type="ECO:0000256" key="9">
    <source>
        <dbReference type="ARBA" id="ARBA00022840"/>
    </source>
</evidence>
<dbReference type="InterPro" id="IPR008352">
    <property type="entry name" value="MAPK_HOG-like"/>
</dbReference>
<accession>A0A4U1F7J8</accession>
<dbReference type="EMBL" id="RWIC01000326">
    <property type="protein sequence ID" value="TKC45471.1"/>
    <property type="molecule type" value="Genomic_DNA"/>
</dbReference>
<feature type="domain" description="Protein kinase" evidence="13">
    <location>
        <begin position="450"/>
        <end position="790"/>
    </location>
</feature>
<evidence type="ECO:0000313" key="15">
    <source>
        <dbReference type="Proteomes" id="UP000308365"/>
    </source>
</evidence>
<evidence type="ECO:0000256" key="12">
    <source>
        <dbReference type="SAM" id="MobiDB-lite"/>
    </source>
</evidence>
<keyword evidence="9 11" id="KW-0067">ATP-binding</keyword>
<name>A0A4U1F7J8_MONMO</name>
<evidence type="ECO:0000256" key="6">
    <source>
        <dbReference type="ARBA" id="ARBA00022679"/>
    </source>
</evidence>
<evidence type="ECO:0000256" key="7">
    <source>
        <dbReference type="ARBA" id="ARBA00022741"/>
    </source>
</evidence>
<dbReference type="PRINTS" id="PR01773">
    <property type="entry name" value="P38MAPKINASE"/>
</dbReference>
<evidence type="ECO:0000256" key="1">
    <source>
        <dbReference type="ARBA" id="ARBA00001946"/>
    </source>
</evidence>
<feature type="domain" description="Protein kinase" evidence="13">
    <location>
        <begin position="80"/>
        <end position="369"/>
    </location>
</feature>
<keyword evidence="4" id="KW-0723">Serine/threonine-protein kinase</keyword>
<dbReference type="SUPFAM" id="SSF56112">
    <property type="entry name" value="Protein kinase-like (PK-like)"/>
    <property type="match status" value="2"/>
</dbReference>
<dbReference type="AlphaFoldDB" id="A0A4U1F7J8"/>
<evidence type="ECO:0000256" key="5">
    <source>
        <dbReference type="ARBA" id="ARBA00022553"/>
    </source>
</evidence>
<comment type="caution">
    <text evidence="14">The sequence shown here is derived from an EMBL/GenBank/DDBJ whole genome shotgun (WGS) entry which is preliminary data.</text>
</comment>
<keyword evidence="10" id="KW-0346">Stress response</keyword>
<dbReference type="InterPro" id="IPR050117">
    <property type="entry name" value="MAPK"/>
</dbReference>
<dbReference type="GO" id="GO:0004707">
    <property type="term" value="F:MAP kinase activity"/>
    <property type="evidence" value="ECO:0007669"/>
    <property type="project" value="UniProtKB-EC"/>
</dbReference>
<keyword evidence="8" id="KW-0418">Kinase</keyword>
<feature type="binding site" evidence="11">
    <location>
        <position position="110"/>
    </location>
    <ligand>
        <name>ATP</name>
        <dbReference type="ChEBI" id="CHEBI:30616"/>
    </ligand>
</feature>
<dbReference type="FunFam" id="3.30.200.20:FF:000769">
    <property type="entry name" value="Mitogen-activated protein kinase 14"/>
    <property type="match status" value="2"/>
</dbReference>
<dbReference type="InterPro" id="IPR011009">
    <property type="entry name" value="Kinase-like_dom_sf"/>
</dbReference>
<evidence type="ECO:0000256" key="2">
    <source>
        <dbReference type="ARBA" id="ARBA00008832"/>
    </source>
</evidence>
<protein>
    <recommendedName>
        <fullName evidence="3">mitogen-activated protein kinase</fullName>
        <ecNumber evidence="3">2.7.11.24</ecNumber>
    </recommendedName>
</protein>
<dbReference type="PANTHER" id="PTHR24055">
    <property type="entry name" value="MITOGEN-ACTIVATED PROTEIN KINASE"/>
    <property type="match status" value="1"/>
</dbReference>
<evidence type="ECO:0000256" key="11">
    <source>
        <dbReference type="PROSITE-ProRule" id="PRU10141"/>
    </source>
</evidence>
<dbReference type="EC" id="2.7.11.24" evidence="3"/>
<dbReference type="InterPro" id="IPR003527">
    <property type="entry name" value="MAP_kinase_CS"/>
</dbReference>
<sequence length="845" mass="94616">RFPLDRRLGGAGSRAFVCGNPRPGPAPLRSASGLRLGLRGAGGAGRGAGRAAAALDMSGPRAGFYRQELNKTVWEVPQRLQGLRPVGSGAYGSVCSAYDTRLRQRVAVKKLSRPFQSLIHARRTYRELRLLKHLKHENVIGLLDVFTPATSLEDFSEVYLVTTLMGADLNNIVKCQALSDEHVQFLVYQLLRGLKYIHSAGIIHRDLKPSNLAVNEDCELRILDFGLARQADEEMTGYVATRWYRAPEIMLNWMHYNQTVDIWSVGCIMAELLQGKALFPGNDCILGADIDQLKRIMEVVGTPSPEVLAKISSEHARTYIQSLPHMPQKDLRSIFHGANPLAVDLLGRMLVLDSDQRVSAAEALAHAYFSQYHDPDDEPEAEPYDESVEAKERTVEEWKELTYQEVLSFKPPEPPQPPGSLDVKHSPPPARKGFYRQEVTKTAWEVRAVYQDLQPVGSGAYGAVSAVDSRTGAKVAIKKLYRPFQSELFAKRAYRELRLLKHMRHENVIGLLDVFTPNETLDDFTDFYLVMPFMGTDLGKLMKHEKLSEDRIQFLVYQMLKGLKYIHAAGIIHRDLKPGNLAVNEDCELKILDFGLARQADSEMTGYVVTRWYRAPEVILNWMHYTQTVDIWSVGCIMAEMITGETLFKGSDRILYLELGAGEACPTPGAGCGGGLPYTCGEQARRTARAGWVGELCPLAPHCAPDLSQDLDQLKEIMKVTGTPPAEFVQRLQSAEAQNYMNGLPELEKKDFAAILTNASPLAVNLLEKMLVLDAERRVTAAKALTHPYFESLHDTEDEPKAQKYDESFDDVDRTLEEWKRVTYREVLSFKPPRQLGAKVSKETA</sequence>
<dbReference type="GO" id="GO:0005524">
    <property type="term" value="F:ATP binding"/>
    <property type="evidence" value="ECO:0007669"/>
    <property type="project" value="UniProtKB-UniRule"/>
</dbReference>
<feature type="region of interest" description="Disordered" evidence="12">
    <location>
        <begin position="408"/>
        <end position="431"/>
    </location>
</feature>
<comment type="similarity">
    <text evidence="2">Belongs to the protein kinase superfamily. CMGC Ser/Thr protein kinase family. MAP kinase subfamily.</text>
</comment>
<evidence type="ECO:0000313" key="14">
    <source>
        <dbReference type="EMBL" id="TKC45471.1"/>
    </source>
</evidence>
<keyword evidence="6" id="KW-0808">Transferase</keyword>
<dbReference type="FunFam" id="1.10.510.10:FF:000563">
    <property type="entry name" value="Mitogen-activated protein kinase"/>
    <property type="match status" value="1"/>
</dbReference>
<dbReference type="InterPro" id="IPR000719">
    <property type="entry name" value="Prot_kinase_dom"/>
</dbReference>
<dbReference type="Pfam" id="PF00069">
    <property type="entry name" value="Pkinase"/>
    <property type="match status" value="2"/>
</dbReference>
<evidence type="ECO:0000259" key="13">
    <source>
        <dbReference type="PROSITE" id="PS50011"/>
    </source>
</evidence>
<dbReference type="Proteomes" id="UP000308365">
    <property type="component" value="Unassembled WGS sequence"/>
</dbReference>
<dbReference type="PROSITE" id="PS00107">
    <property type="entry name" value="PROTEIN_KINASE_ATP"/>
    <property type="match status" value="2"/>
</dbReference>
<reference evidence="15" key="1">
    <citation type="journal article" date="2019" name="IScience">
        <title>Narwhal Genome Reveals Long-Term Low Genetic Diversity despite Current Large Abundance Size.</title>
        <authorList>
            <person name="Westbury M.V."/>
            <person name="Petersen B."/>
            <person name="Garde E."/>
            <person name="Heide-Jorgensen M.P."/>
            <person name="Lorenzen E.D."/>
        </authorList>
    </citation>
    <scope>NUCLEOTIDE SEQUENCE [LARGE SCALE GENOMIC DNA]</scope>
</reference>
<proteinExistence type="inferred from homology"/>